<feature type="domain" description="Copper amine oxidase-like N-terminal" evidence="2">
    <location>
        <begin position="39"/>
        <end position="126"/>
    </location>
</feature>
<keyword evidence="1" id="KW-0732">Signal</keyword>
<dbReference type="Proteomes" id="UP001178662">
    <property type="component" value="Chromosome"/>
</dbReference>
<name>A0AA95F427_9BACL</name>
<keyword evidence="4" id="KW-1185">Reference proteome</keyword>
<organism evidence="3 4">
    <name type="scientific">Candidatus Cohnella colombiensis</name>
    <dbReference type="NCBI Taxonomy" id="3121368"/>
    <lineage>
        <taxon>Bacteria</taxon>
        <taxon>Bacillati</taxon>
        <taxon>Bacillota</taxon>
        <taxon>Bacilli</taxon>
        <taxon>Bacillales</taxon>
        <taxon>Paenibacillaceae</taxon>
        <taxon>Cohnella</taxon>
    </lineage>
</organism>
<evidence type="ECO:0000313" key="3">
    <source>
        <dbReference type="EMBL" id="WEK54455.1"/>
    </source>
</evidence>
<reference evidence="3" key="1">
    <citation type="submission" date="2023-03" db="EMBL/GenBank/DDBJ databases">
        <title>Andean soil-derived lignocellulolytic bacterial consortium as a source of novel taxa and putative plastic-active enzymes.</title>
        <authorList>
            <person name="Diaz-Garcia L."/>
            <person name="Chuvochina M."/>
            <person name="Feuerriegel G."/>
            <person name="Bunk B."/>
            <person name="Sproer C."/>
            <person name="Streit W.R."/>
            <person name="Rodriguez L.M."/>
            <person name="Overmann J."/>
            <person name="Jimenez D.J."/>
        </authorList>
    </citation>
    <scope>NUCLEOTIDE SEQUENCE</scope>
    <source>
        <strain evidence="3">MAG 2441</strain>
    </source>
</reference>
<feature type="chain" id="PRO_5041713092" description="Copper amine oxidase-like N-terminal domain-containing protein" evidence="1">
    <location>
        <begin position="26"/>
        <end position="420"/>
    </location>
</feature>
<evidence type="ECO:0000313" key="4">
    <source>
        <dbReference type="Proteomes" id="UP001178662"/>
    </source>
</evidence>
<evidence type="ECO:0000256" key="1">
    <source>
        <dbReference type="SAM" id="SignalP"/>
    </source>
</evidence>
<gene>
    <name evidence="3" type="ORF">P0Y55_18285</name>
</gene>
<protein>
    <recommendedName>
        <fullName evidence="2">Copper amine oxidase-like N-terminal domain-containing protein</fullName>
    </recommendedName>
</protein>
<dbReference type="SUPFAM" id="SSF140860">
    <property type="entry name" value="Pseudo ankyrin repeat-like"/>
    <property type="match status" value="1"/>
</dbReference>
<dbReference type="EMBL" id="CP119317">
    <property type="protein sequence ID" value="WEK54455.1"/>
    <property type="molecule type" value="Genomic_DNA"/>
</dbReference>
<evidence type="ECO:0000259" key="2">
    <source>
        <dbReference type="Pfam" id="PF07833"/>
    </source>
</evidence>
<feature type="signal peptide" evidence="1">
    <location>
        <begin position="1"/>
        <end position="25"/>
    </location>
</feature>
<accession>A0AA95F427</accession>
<proteinExistence type="predicted"/>
<dbReference type="Pfam" id="PF07833">
    <property type="entry name" value="Cu_amine_oxidN1"/>
    <property type="match status" value="1"/>
</dbReference>
<dbReference type="InterPro" id="IPR012854">
    <property type="entry name" value="Cu_amine_oxidase-like_N"/>
</dbReference>
<dbReference type="AlphaFoldDB" id="A0AA95F427"/>
<sequence length="420" mass="47503">MMIWKRSFVVVCALLLFITAVPVYAATTKQPQQAIALSINGKAMPKESAPIMVNGSLYVPINALRSLGFSVSLSADSSTLTLNKFWNKYVLSFGSIEAIQDTDMKIKLPHQLLINKGIKYISVKTIMLLDPQISSKWDSKMSQLLIVDYGAELENALKADDLSKFERILKEKRVKPEAALEYVFYQQKSAEWAKVAIELSTNLLIPYNNFFEKAINLRRIDIVKLMIESGKVNPTHVPETTFKDSYVGLAHRQILTYTYDPTRKQPVIKYKSAPSFELAEILYEAGFRPSNDDIVYTYSQNIEDSYKWLNWMLSHGADPNGESLKLVELDVSEHNIIFHHALSVPDPTAKQKIIISAYYIATWNPNEENLNKFELLVSNYQTSLDPLTQAQKNRMLYLANSTGRAQLASVLTEAGAQIMN</sequence>